<proteinExistence type="predicted"/>
<evidence type="ECO:0000256" key="1">
    <source>
        <dbReference type="SAM" id="MobiDB-lite"/>
    </source>
</evidence>
<feature type="compositionally biased region" description="Low complexity" evidence="1">
    <location>
        <begin position="1"/>
        <end position="17"/>
    </location>
</feature>
<dbReference type="EMBL" id="SRLO01011966">
    <property type="protein sequence ID" value="TNN25660.1"/>
    <property type="molecule type" value="Genomic_DNA"/>
</dbReference>
<evidence type="ECO:0000313" key="3">
    <source>
        <dbReference type="Proteomes" id="UP000314294"/>
    </source>
</evidence>
<organism evidence="2 3">
    <name type="scientific">Liparis tanakae</name>
    <name type="common">Tanaka's snailfish</name>
    <dbReference type="NCBI Taxonomy" id="230148"/>
    <lineage>
        <taxon>Eukaryota</taxon>
        <taxon>Metazoa</taxon>
        <taxon>Chordata</taxon>
        <taxon>Craniata</taxon>
        <taxon>Vertebrata</taxon>
        <taxon>Euteleostomi</taxon>
        <taxon>Actinopterygii</taxon>
        <taxon>Neopterygii</taxon>
        <taxon>Teleostei</taxon>
        <taxon>Neoteleostei</taxon>
        <taxon>Acanthomorphata</taxon>
        <taxon>Eupercaria</taxon>
        <taxon>Perciformes</taxon>
        <taxon>Cottioidei</taxon>
        <taxon>Cottales</taxon>
        <taxon>Liparidae</taxon>
        <taxon>Liparis</taxon>
    </lineage>
</organism>
<accession>A0A4Z2EAR8</accession>
<keyword evidence="3" id="KW-1185">Reference proteome</keyword>
<evidence type="ECO:0000313" key="2">
    <source>
        <dbReference type="EMBL" id="TNN25660.1"/>
    </source>
</evidence>
<comment type="caution">
    <text evidence="2">The sequence shown here is derived from an EMBL/GenBank/DDBJ whole genome shotgun (WGS) entry which is preliminary data.</text>
</comment>
<reference evidence="2 3" key="1">
    <citation type="submission" date="2019-03" db="EMBL/GenBank/DDBJ databases">
        <title>First draft genome of Liparis tanakae, snailfish: a comprehensive survey of snailfish specific genes.</title>
        <authorList>
            <person name="Kim W."/>
            <person name="Song I."/>
            <person name="Jeong J.-H."/>
            <person name="Kim D."/>
            <person name="Kim S."/>
            <person name="Ryu S."/>
            <person name="Song J.Y."/>
            <person name="Lee S.K."/>
        </authorList>
    </citation>
    <scope>NUCLEOTIDE SEQUENCE [LARGE SCALE GENOMIC DNA]</scope>
    <source>
        <tissue evidence="2">Muscle</tissue>
    </source>
</reference>
<name>A0A4Z2EAR8_9TELE</name>
<sequence length="26" mass="2825">MRQAKRSGTTSRISIRSLGTHPQAKG</sequence>
<gene>
    <name evidence="2" type="ORF">EYF80_064209</name>
</gene>
<protein>
    <submittedName>
        <fullName evidence="2">Uncharacterized protein</fullName>
    </submittedName>
</protein>
<dbReference type="Proteomes" id="UP000314294">
    <property type="component" value="Unassembled WGS sequence"/>
</dbReference>
<feature type="region of interest" description="Disordered" evidence="1">
    <location>
        <begin position="1"/>
        <end position="26"/>
    </location>
</feature>
<dbReference type="AlphaFoldDB" id="A0A4Z2EAR8"/>